<evidence type="ECO:0000256" key="1">
    <source>
        <dbReference type="SAM" id="Phobius"/>
    </source>
</evidence>
<dbReference type="EMBL" id="CALTRL010005859">
    <property type="protein sequence ID" value="CAH7687313.1"/>
    <property type="molecule type" value="Genomic_DNA"/>
</dbReference>
<keyword evidence="1" id="KW-0472">Membrane</keyword>
<proteinExistence type="predicted"/>
<accession>A0AAV0BJY8</accession>
<evidence type="ECO:0000313" key="3">
    <source>
        <dbReference type="Proteomes" id="UP001153365"/>
    </source>
</evidence>
<keyword evidence="1" id="KW-0812">Transmembrane</keyword>
<dbReference type="InterPro" id="IPR021013">
    <property type="entry name" value="ATPase_Vma12"/>
</dbReference>
<name>A0AAV0BJY8_PHAPC</name>
<reference evidence="2" key="1">
    <citation type="submission" date="2022-06" db="EMBL/GenBank/DDBJ databases">
        <authorList>
            <consortium name="SYNGENTA / RWTH Aachen University"/>
        </authorList>
    </citation>
    <scope>NUCLEOTIDE SEQUENCE</scope>
</reference>
<organism evidence="2 3">
    <name type="scientific">Phakopsora pachyrhizi</name>
    <name type="common">Asian soybean rust disease fungus</name>
    <dbReference type="NCBI Taxonomy" id="170000"/>
    <lineage>
        <taxon>Eukaryota</taxon>
        <taxon>Fungi</taxon>
        <taxon>Dikarya</taxon>
        <taxon>Basidiomycota</taxon>
        <taxon>Pucciniomycotina</taxon>
        <taxon>Pucciniomycetes</taxon>
        <taxon>Pucciniales</taxon>
        <taxon>Phakopsoraceae</taxon>
        <taxon>Phakopsora</taxon>
    </lineage>
</organism>
<protein>
    <submittedName>
        <fullName evidence="2">Uncharacterized protein</fullName>
    </submittedName>
</protein>
<sequence>MVRLELTEGLIQKLKSRKDLIYSTILKQNLILTQTGSSPADLTKNILEGELSPVLEDAERESIDELFRRIDIQNLSGRSKEYHGDERLRKDESDEELSSENEEAIDWIDHRTILKVVKILRASSNSSEQSKKFKETLSSIKLSLDKLTYERMVSTDSSIRQNRLLTLGKTHTFDDEDRLRERRDSRVMVRSISLITNMMFSALGFSFSVGWLMVKSYEFKLEIGLIVGLFSGYLSS</sequence>
<keyword evidence="1" id="KW-1133">Transmembrane helix</keyword>
<gene>
    <name evidence="2" type="ORF">PPACK8108_LOCUS22085</name>
</gene>
<dbReference type="GO" id="GO:0070072">
    <property type="term" value="P:vacuolar proton-transporting V-type ATPase complex assembly"/>
    <property type="evidence" value="ECO:0007669"/>
    <property type="project" value="InterPro"/>
</dbReference>
<dbReference type="Pfam" id="PF11712">
    <property type="entry name" value="Vma12"/>
    <property type="match status" value="1"/>
</dbReference>
<evidence type="ECO:0000313" key="2">
    <source>
        <dbReference type="EMBL" id="CAH7687313.1"/>
    </source>
</evidence>
<feature type="transmembrane region" description="Helical" evidence="1">
    <location>
        <begin position="187"/>
        <end position="213"/>
    </location>
</feature>
<keyword evidence="3" id="KW-1185">Reference proteome</keyword>
<dbReference type="AlphaFoldDB" id="A0AAV0BJY8"/>
<comment type="caution">
    <text evidence="2">The sequence shown here is derived from an EMBL/GenBank/DDBJ whole genome shotgun (WGS) entry which is preliminary data.</text>
</comment>
<dbReference type="Proteomes" id="UP001153365">
    <property type="component" value="Unassembled WGS sequence"/>
</dbReference>